<evidence type="ECO:0000256" key="4">
    <source>
        <dbReference type="ARBA" id="ARBA00023242"/>
    </source>
</evidence>
<sequence length="497" mass="56092">MIAGGGYFDGSHDHILMEGSMIHDSSQSSIYDNTNEEQQSFRLAPFSIEDHSNPANLTSEPAMVIDHIQNQLGIDMEQDHSGHMIQEVPTVETANLVPSIYGVHDHILSSQIGEGPHNITVEQQLLDYDAASYRSGTYATAHDLLNSLQTQRCSLTPEFPSTEHIFGDPAQNMVNHLNMNNDLPGIAIHESGMMFSDSTLPLGYHATQSHMLKDLYHSLPQNYGLFTSDDERDGMIGVPGVSGNIFQEMDESQFDSTILGSRRQKGRFGKGKGKANFATERERREQLNVKYGALRSLFPNPTKVSQEKWYWFFEYVEEGRSWNLCWNDRASIVGDAIEYINELNRTLKELKILVEKKRNSTDRRKRLKLDDEAADDGESSSMQPVSDEQNNQMNGAIRSSWIQRRSKECDVDVRIVDDEINIKFTEKKRANSLLSAAKVLEEFRLDLIHVVGGIIGDHHIFMFNTKIPKGSSVYACAVAKKLLEAVEMKNQSLKIFN</sequence>
<evidence type="ECO:0000313" key="8">
    <source>
        <dbReference type="Proteomes" id="UP000275267"/>
    </source>
</evidence>
<dbReference type="OrthoDB" id="1932168at2759"/>
<dbReference type="InterPro" id="IPR045896">
    <property type="entry name" value="MYC1-like_bHLH"/>
</dbReference>
<keyword evidence="8" id="KW-1185">Reference proteome</keyword>
<evidence type="ECO:0000256" key="2">
    <source>
        <dbReference type="ARBA" id="ARBA00023015"/>
    </source>
</evidence>
<accession>A0A3L6QH94</accession>
<keyword evidence="4" id="KW-0539">Nucleus</keyword>
<dbReference type="Gene3D" id="4.10.280.10">
    <property type="entry name" value="Helix-loop-helix DNA-binding domain"/>
    <property type="match status" value="1"/>
</dbReference>
<feature type="region of interest" description="Disordered" evidence="5">
    <location>
        <begin position="364"/>
        <end position="390"/>
    </location>
</feature>
<evidence type="ECO:0000313" key="7">
    <source>
        <dbReference type="EMBL" id="RLM78746.1"/>
    </source>
</evidence>
<keyword evidence="3" id="KW-0804">Transcription</keyword>
<dbReference type="AlphaFoldDB" id="A0A3L6QH94"/>
<dbReference type="InterPro" id="IPR011598">
    <property type="entry name" value="bHLH_dom"/>
</dbReference>
<dbReference type="EMBL" id="PQIB02000012">
    <property type="protein sequence ID" value="RLM78746.1"/>
    <property type="molecule type" value="Genomic_DNA"/>
</dbReference>
<dbReference type="SUPFAM" id="SSF47459">
    <property type="entry name" value="HLH, helix-loop-helix DNA-binding domain"/>
    <property type="match status" value="1"/>
</dbReference>
<proteinExistence type="inferred from homology"/>
<dbReference type="InterPro" id="IPR045895">
    <property type="entry name" value="bHLH91-like"/>
</dbReference>
<name>A0A3L6QH94_PANMI</name>
<dbReference type="CDD" id="cd18918">
    <property type="entry name" value="bHLH_AtMYC1_like"/>
    <property type="match status" value="1"/>
</dbReference>
<evidence type="ECO:0000256" key="1">
    <source>
        <dbReference type="ARBA" id="ARBA00005510"/>
    </source>
</evidence>
<dbReference type="GO" id="GO:0048658">
    <property type="term" value="P:anther wall tapetum development"/>
    <property type="evidence" value="ECO:0007669"/>
    <property type="project" value="InterPro"/>
</dbReference>
<dbReference type="PANTHER" id="PTHR46834:SF1">
    <property type="entry name" value="TRANSCRIPTION FACTOR BHLH10"/>
    <property type="match status" value="1"/>
</dbReference>
<dbReference type="PANTHER" id="PTHR46834">
    <property type="entry name" value="TRANSCRIPTION FACTOR BHLH91"/>
    <property type="match status" value="1"/>
</dbReference>
<dbReference type="InterPro" id="IPR036638">
    <property type="entry name" value="HLH_DNA-bd_sf"/>
</dbReference>
<keyword evidence="2" id="KW-0805">Transcription regulation</keyword>
<evidence type="ECO:0000256" key="5">
    <source>
        <dbReference type="SAM" id="MobiDB-lite"/>
    </source>
</evidence>
<feature type="domain" description="BHLH" evidence="6">
    <location>
        <begin position="271"/>
        <end position="343"/>
    </location>
</feature>
<dbReference type="GO" id="GO:0046983">
    <property type="term" value="F:protein dimerization activity"/>
    <property type="evidence" value="ECO:0007669"/>
    <property type="project" value="InterPro"/>
</dbReference>
<gene>
    <name evidence="7" type="ORF">C2845_PM12G24360</name>
</gene>
<dbReference type="GO" id="GO:0006355">
    <property type="term" value="P:regulation of DNA-templated transcription"/>
    <property type="evidence" value="ECO:0007669"/>
    <property type="project" value="InterPro"/>
</dbReference>
<protein>
    <submittedName>
        <fullName evidence="7">Transcription factor TIP2-like</fullName>
    </submittedName>
</protein>
<reference evidence="8" key="1">
    <citation type="journal article" date="2019" name="Nat. Commun.">
        <title>The genome of broomcorn millet.</title>
        <authorList>
            <person name="Zou C."/>
            <person name="Miki D."/>
            <person name="Li D."/>
            <person name="Tang Q."/>
            <person name="Xiao L."/>
            <person name="Rajput S."/>
            <person name="Deng P."/>
            <person name="Jia W."/>
            <person name="Huang R."/>
            <person name="Zhang M."/>
            <person name="Sun Y."/>
            <person name="Hu J."/>
            <person name="Fu X."/>
            <person name="Schnable P.S."/>
            <person name="Li F."/>
            <person name="Zhang H."/>
            <person name="Feng B."/>
            <person name="Zhu X."/>
            <person name="Liu R."/>
            <person name="Schnable J.C."/>
            <person name="Zhu J.-K."/>
            <person name="Zhang H."/>
        </authorList>
    </citation>
    <scope>NUCLEOTIDE SEQUENCE [LARGE SCALE GENOMIC DNA]</scope>
</reference>
<dbReference type="Proteomes" id="UP000275267">
    <property type="component" value="Unassembled WGS sequence"/>
</dbReference>
<dbReference type="PROSITE" id="PS50888">
    <property type="entry name" value="BHLH"/>
    <property type="match status" value="1"/>
</dbReference>
<organism evidence="7 8">
    <name type="scientific">Panicum miliaceum</name>
    <name type="common">Proso millet</name>
    <name type="synonym">Broomcorn millet</name>
    <dbReference type="NCBI Taxonomy" id="4540"/>
    <lineage>
        <taxon>Eukaryota</taxon>
        <taxon>Viridiplantae</taxon>
        <taxon>Streptophyta</taxon>
        <taxon>Embryophyta</taxon>
        <taxon>Tracheophyta</taxon>
        <taxon>Spermatophyta</taxon>
        <taxon>Magnoliopsida</taxon>
        <taxon>Liliopsida</taxon>
        <taxon>Poales</taxon>
        <taxon>Poaceae</taxon>
        <taxon>PACMAD clade</taxon>
        <taxon>Panicoideae</taxon>
        <taxon>Panicodae</taxon>
        <taxon>Paniceae</taxon>
        <taxon>Panicinae</taxon>
        <taxon>Panicum</taxon>
        <taxon>Panicum sect. Panicum</taxon>
    </lineage>
</organism>
<evidence type="ECO:0000256" key="3">
    <source>
        <dbReference type="ARBA" id="ARBA00023163"/>
    </source>
</evidence>
<comment type="caution">
    <text evidence="7">The sequence shown here is derived from an EMBL/GenBank/DDBJ whole genome shotgun (WGS) entry which is preliminary data.</text>
</comment>
<dbReference type="STRING" id="4540.A0A3L6QH94"/>
<evidence type="ECO:0000259" key="6">
    <source>
        <dbReference type="PROSITE" id="PS50888"/>
    </source>
</evidence>
<comment type="similarity">
    <text evidence="1">Belongs to the bHLH protein family.</text>
</comment>